<sequence length="84" mass="9462">GGYGKRDRGDDRDYNAMKRRRTDDHDSRFDNRGPNRGYGGDRGKSGHKEVVTVEGVEAYFKRSFIEDPWAALEPAEDGKQSAAI</sequence>
<reference evidence="2" key="1">
    <citation type="submission" date="2020-05" db="EMBL/GenBank/DDBJ databases">
        <title>Phylogenomic resolution of chytrid fungi.</title>
        <authorList>
            <person name="Stajich J.E."/>
            <person name="Amses K."/>
            <person name="Simmons R."/>
            <person name="Seto K."/>
            <person name="Myers J."/>
            <person name="Bonds A."/>
            <person name="Quandt C.A."/>
            <person name="Barry K."/>
            <person name="Liu P."/>
            <person name="Grigoriev I."/>
            <person name="Longcore J.E."/>
            <person name="James T.Y."/>
        </authorList>
    </citation>
    <scope>NUCLEOTIDE SEQUENCE</scope>
    <source>
        <strain evidence="2">JEL0318</strain>
    </source>
</reference>
<organism evidence="2 3">
    <name type="scientific">Rhizophlyctis rosea</name>
    <dbReference type="NCBI Taxonomy" id="64517"/>
    <lineage>
        <taxon>Eukaryota</taxon>
        <taxon>Fungi</taxon>
        <taxon>Fungi incertae sedis</taxon>
        <taxon>Chytridiomycota</taxon>
        <taxon>Chytridiomycota incertae sedis</taxon>
        <taxon>Chytridiomycetes</taxon>
        <taxon>Rhizophlyctidales</taxon>
        <taxon>Rhizophlyctidaceae</taxon>
        <taxon>Rhizophlyctis</taxon>
    </lineage>
</organism>
<dbReference type="Pfam" id="PF15502">
    <property type="entry name" value="MPLKIP"/>
    <property type="match status" value="1"/>
</dbReference>
<dbReference type="EMBL" id="JADGJD010000070">
    <property type="protein sequence ID" value="KAJ3055613.1"/>
    <property type="molecule type" value="Genomic_DNA"/>
</dbReference>
<gene>
    <name evidence="2" type="ORF">HK097_009940</name>
</gene>
<protein>
    <submittedName>
        <fullName evidence="2">Uncharacterized protein</fullName>
    </submittedName>
</protein>
<keyword evidence="3" id="KW-1185">Reference proteome</keyword>
<name>A0AAD5X855_9FUNG</name>
<accession>A0AAD5X855</accession>
<proteinExistence type="predicted"/>
<dbReference type="InterPro" id="IPR028265">
    <property type="entry name" value="TTDN1/SICKLE"/>
</dbReference>
<dbReference type="AlphaFoldDB" id="A0AAD5X855"/>
<evidence type="ECO:0000313" key="2">
    <source>
        <dbReference type="EMBL" id="KAJ3055613.1"/>
    </source>
</evidence>
<comment type="caution">
    <text evidence="2">The sequence shown here is derived from an EMBL/GenBank/DDBJ whole genome shotgun (WGS) entry which is preliminary data.</text>
</comment>
<evidence type="ECO:0000256" key="1">
    <source>
        <dbReference type="SAM" id="MobiDB-lite"/>
    </source>
</evidence>
<feature type="region of interest" description="Disordered" evidence="1">
    <location>
        <begin position="1"/>
        <end position="46"/>
    </location>
</feature>
<feature type="non-terminal residue" evidence="2">
    <location>
        <position position="1"/>
    </location>
</feature>
<evidence type="ECO:0000313" key="3">
    <source>
        <dbReference type="Proteomes" id="UP001212841"/>
    </source>
</evidence>
<dbReference type="Proteomes" id="UP001212841">
    <property type="component" value="Unassembled WGS sequence"/>
</dbReference>